<gene>
    <name evidence="2" type="ORF">FHS02_002006</name>
</gene>
<feature type="region of interest" description="Disordered" evidence="1">
    <location>
        <begin position="1"/>
        <end position="33"/>
    </location>
</feature>
<comment type="caution">
    <text evidence="2">The sequence shown here is derived from an EMBL/GenBank/DDBJ whole genome shotgun (WGS) entry which is preliminary data.</text>
</comment>
<feature type="region of interest" description="Disordered" evidence="1">
    <location>
        <begin position="56"/>
        <end position="80"/>
    </location>
</feature>
<protein>
    <submittedName>
        <fullName evidence="2">Uncharacterized protein</fullName>
    </submittedName>
</protein>
<name>A0A7W5HC15_9BURK</name>
<dbReference type="EMBL" id="JACHXS010000003">
    <property type="protein sequence ID" value="MBB3221199.1"/>
    <property type="molecule type" value="Genomic_DNA"/>
</dbReference>
<dbReference type="Proteomes" id="UP000584325">
    <property type="component" value="Unassembled WGS sequence"/>
</dbReference>
<dbReference type="AlphaFoldDB" id="A0A7W5HC15"/>
<reference evidence="2 3" key="1">
    <citation type="submission" date="2020-08" db="EMBL/GenBank/DDBJ databases">
        <title>Genomic Encyclopedia of Type Strains, Phase III (KMG-III): the genomes of soil and plant-associated and newly described type strains.</title>
        <authorList>
            <person name="Whitman W."/>
        </authorList>
    </citation>
    <scope>NUCLEOTIDE SEQUENCE [LARGE SCALE GENOMIC DNA]</scope>
    <source>
        <strain evidence="2 3">CECT 7753</strain>
    </source>
</reference>
<proteinExistence type="predicted"/>
<accession>A0A7W5HC15</accession>
<evidence type="ECO:0000313" key="3">
    <source>
        <dbReference type="Proteomes" id="UP000584325"/>
    </source>
</evidence>
<feature type="compositionally biased region" description="Basic and acidic residues" evidence="1">
    <location>
        <begin position="62"/>
        <end position="78"/>
    </location>
</feature>
<evidence type="ECO:0000313" key="2">
    <source>
        <dbReference type="EMBL" id="MBB3221199.1"/>
    </source>
</evidence>
<feature type="region of interest" description="Disordered" evidence="1">
    <location>
        <begin position="166"/>
        <end position="212"/>
    </location>
</feature>
<sequence>MAPSERLAGMPRRMASMPATAPGGHGALPQVKRQPSVGDGWSLVWFASAQAWCGDGVRGQPRPKEARQANEASKDGARRATMRSRTGEVAGRAGQVVVHVGTLWLVSRYPMSYGFFWTSLCGACAALAPLAGAEVPGQCTPAPARRAITFTLEPIPQWISVALARGSPMGKTHDTRRRGGSGCDPNTTEARPRHRAIAGGQCKAARNAEASK</sequence>
<evidence type="ECO:0000256" key="1">
    <source>
        <dbReference type="SAM" id="MobiDB-lite"/>
    </source>
</evidence>
<organism evidence="2 3">
    <name type="scientific">Pseudoduganella umbonata</name>
    <dbReference type="NCBI Taxonomy" id="864828"/>
    <lineage>
        <taxon>Bacteria</taxon>
        <taxon>Pseudomonadati</taxon>
        <taxon>Pseudomonadota</taxon>
        <taxon>Betaproteobacteria</taxon>
        <taxon>Burkholderiales</taxon>
        <taxon>Oxalobacteraceae</taxon>
        <taxon>Telluria group</taxon>
        <taxon>Pseudoduganella</taxon>
    </lineage>
</organism>